<dbReference type="PROSITE" id="PS50132">
    <property type="entry name" value="RGS"/>
    <property type="match status" value="2"/>
</dbReference>
<feature type="compositionally biased region" description="Polar residues" evidence="1">
    <location>
        <begin position="213"/>
        <end position="236"/>
    </location>
</feature>
<accession>A0A8T3DDH2</accession>
<keyword evidence="4" id="KW-1185">Reference proteome</keyword>
<evidence type="ECO:0000313" key="4">
    <source>
        <dbReference type="Proteomes" id="UP000829720"/>
    </source>
</evidence>
<dbReference type="InterPro" id="IPR042651">
    <property type="entry name" value="Rgs22"/>
</dbReference>
<dbReference type="SUPFAM" id="SSF48097">
    <property type="entry name" value="Regulator of G-protein signaling, RGS"/>
    <property type="match status" value="3"/>
</dbReference>
<dbReference type="AlphaFoldDB" id="A0A8T3DDH2"/>
<feature type="compositionally biased region" description="Low complexity" evidence="1">
    <location>
        <begin position="189"/>
        <end position="205"/>
    </location>
</feature>
<dbReference type="Proteomes" id="UP000829720">
    <property type="component" value="Unassembled WGS sequence"/>
</dbReference>
<feature type="domain" description="RGS" evidence="2">
    <location>
        <begin position="623"/>
        <end position="729"/>
    </location>
</feature>
<dbReference type="GO" id="GO:0005737">
    <property type="term" value="C:cytoplasm"/>
    <property type="evidence" value="ECO:0007669"/>
    <property type="project" value="TreeGrafter"/>
</dbReference>
<dbReference type="Pfam" id="PF00615">
    <property type="entry name" value="RGS"/>
    <property type="match status" value="1"/>
</dbReference>
<dbReference type="InterPro" id="IPR036305">
    <property type="entry name" value="RGS_sf"/>
</dbReference>
<gene>
    <name evidence="3" type="ORF">AGOR_G00113300</name>
</gene>
<dbReference type="PANTHER" id="PTHR46583">
    <property type="entry name" value="REGULATOR OF G-PROTEIN SIGNALING 22"/>
    <property type="match status" value="1"/>
</dbReference>
<feature type="region of interest" description="Disordered" evidence="1">
    <location>
        <begin position="159"/>
        <end position="286"/>
    </location>
</feature>
<feature type="domain" description="RGS" evidence="2">
    <location>
        <begin position="808"/>
        <end position="868"/>
    </location>
</feature>
<protein>
    <recommendedName>
        <fullName evidence="2">RGS domain-containing protein</fullName>
    </recommendedName>
</protein>
<sequence length="906" mass="102898">MISINHEEELLATDDLLVHYFNEFLSLPVSRAAADISDYHITVFYVALTFNKNTKVFEELTDAAESLTLRIRATLREYKSKLLSDRAESPFSPMCDNTYTVLCLDREQGAEWIKRERLLLFLQSDYYFEYRLAKLLSQVDSTCLDGKLEVDPTYSPWAVTTEDRPAPAPGQCEHKPLPQDPVKYSRDWSTSARQTQASSLSTQSSPHFPCSDSEGSLPTLSPRTAGSSSQLSTPQPEHQHPPSPGGKCSGMEEPQSPHEFYLTNTRLPGPLHGISTPLTSPSTTVEHFSDSLVKQVIRDAILEMEEDSQCANEGTGSKSPALRQQTVAQRAQSVQPHPEHAQRGEEPEESEPESDTEEPDTDLCGIQGNKNGLKDFKSFLRGTPGEKLFNLWMDIQRLQSLQNSNSKNRHLMRMRSWYMLSSGQSALSAEVLSRLGLASTPCWREAKLCHVQPRLIEALLLYWCPRFLRAERAGEESVSASLRLQQERQLRPPSGIDPNPRTITLLPLRPSSCFPRIAPTNSLQSLAVVPASPGHMGSKRASLRPHTQGGVKASLQPAWGAPFSAPTMHWAPMNRAQSKSRRPSLKDDPNSLCMDRGTAPSPGWLEADGSCSPFLGGRRMEQMLQSLQSEPKSGFYFTHFCEGSQNQLWESGIHFWTDLQEYHQLFYQDGLDPYRLQQQAQLLYSTYLCPGARMSIGLDEESRRQVYMCLTPPFEELFDSAEEHVLALLLQPWTMLMDRDRAVYERVDLWEETHHVGTAHYRKLQALHRKLLRRLNQNAPVHSPPPPPEVPSEPDLWLQVPEQFRSYHLGSLLRHRLELQQFHSFLEENFASMDLLCWLDLEQYKRLPQKDRAQREERCRDIRSRYLSRRYFFGPNSPASREEQEEVIGQAGGWGRILQGGSQPEC</sequence>
<dbReference type="GO" id="GO:0005634">
    <property type="term" value="C:nucleus"/>
    <property type="evidence" value="ECO:0007669"/>
    <property type="project" value="TreeGrafter"/>
</dbReference>
<dbReference type="InterPro" id="IPR044926">
    <property type="entry name" value="RGS_subdomain_2"/>
</dbReference>
<dbReference type="OrthoDB" id="10013157at2759"/>
<feature type="compositionally biased region" description="Polar residues" evidence="1">
    <location>
        <begin position="309"/>
        <end position="335"/>
    </location>
</feature>
<dbReference type="PANTHER" id="PTHR46583:SF1">
    <property type="entry name" value="REGULATOR OF G-PROTEIN SIGNALING 22"/>
    <property type="match status" value="1"/>
</dbReference>
<evidence type="ECO:0000259" key="2">
    <source>
        <dbReference type="PROSITE" id="PS50132"/>
    </source>
</evidence>
<dbReference type="Gene3D" id="1.10.167.10">
    <property type="entry name" value="Regulator of G-protein Signalling 4, domain 2"/>
    <property type="match status" value="2"/>
</dbReference>
<reference evidence="3" key="1">
    <citation type="submission" date="2021-01" db="EMBL/GenBank/DDBJ databases">
        <authorList>
            <person name="Zahm M."/>
            <person name="Roques C."/>
            <person name="Cabau C."/>
            <person name="Klopp C."/>
            <person name="Donnadieu C."/>
            <person name="Jouanno E."/>
            <person name="Lampietro C."/>
            <person name="Louis A."/>
            <person name="Herpin A."/>
            <person name="Echchiki A."/>
            <person name="Berthelot C."/>
            <person name="Parey E."/>
            <person name="Roest-Crollius H."/>
            <person name="Braasch I."/>
            <person name="Postlethwait J."/>
            <person name="Bobe J."/>
            <person name="Montfort J."/>
            <person name="Bouchez O."/>
            <person name="Begum T."/>
            <person name="Mejri S."/>
            <person name="Adams A."/>
            <person name="Chen W.-J."/>
            <person name="Guiguen Y."/>
        </authorList>
    </citation>
    <scope>NUCLEOTIDE SEQUENCE</scope>
    <source>
        <tissue evidence="3">Blood</tissue>
    </source>
</reference>
<feature type="region of interest" description="Disordered" evidence="1">
    <location>
        <begin position="307"/>
        <end position="367"/>
    </location>
</feature>
<name>A0A8T3DDH2_9TELE</name>
<dbReference type="InterPro" id="IPR016137">
    <property type="entry name" value="RGS"/>
</dbReference>
<evidence type="ECO:0000313" key="3">
    <source>
        <dbReference type="EMBL" id="KAI1894192.1"/>
    </source>
</evidence>
<comment type="caution">
    <text evidence="3">The sequence shown here is derived from an EMBL/GenBank/DDBJ whole genome shotgun (WGS) entry which is preliminary data.</text>
</comment>
<feature type="compositionally biased region" description="Acidic residues" evidence="1">
    <location>
        <begin position="346"/>
        <end position="361"/>
    </location>
</feature>
<evidence type="ECO:0000256" key="1">
    <source>
        <dbReference type="SAM" id="MobiDB-lite"/>
    </source>
</evidence>
<feature type="compositionally biased region" description="Polar residues" evidence="1">
    <location>
        <begin position="276"/>
        <end position="286"/>
    </location>
</feature>
<dbReference type="EMBL" id="JAERUA010000010">
    <property type="protein sequence ID" value="KAI1894192.1"/>
    <property type="molecule type" value="Genomic_DNA"/>
</dbReference>
<proteinExistence type="predicted"/>
<dbReference type="GO" id="GO:0009966">
    <property type="term" value="P:regulation of signal transduction"/>
    <property type="evidence" value="ECO:0007669"/>
    <property type="project" value="InterPro"/>
</dbReference>
<dbReference type="GO" id="GO:0001965">
    <property type="term" value="F:G-protein alpha-subunit binding"/>
    <property type="evidence" value="ECO:0007669"/>
    <property type="project" value="InterPro"/>
</dbReference>
<organism evidence="3 4">
    <name type="scientific">Albula goreensis</name>
    <dbReference type="NCBI Taxonomy" id="1534307"/>
    <lineage>
        <taxon>Eukaryota</taxon>
        <taxon>Metazoa</taxon>
        <taxon>Chordata</taxon>
        <taxon>Craniata</taxon>
        <taxon>Vertebrata</taxon>
        <taxon>Euteleostomi</taxon>
        <taxon>Actinopterygii</taxon>
        <taxon>Neopterygii</taxon>
        <taxon>Teleostei</taxon>
        <taxon>Albuliformes</taxon>
        <taxon>Albulidae</taxon>
        <taxon>Albula</taxon>
    </lineage>
</organism>